<dbReference type="Proteomes" id="UP001066276">
    <property type="component" value="Chromosome 8"/>
</dbReference>
<sequence>MRGRTWRPAQTWAVERLTKETGPGERRGGHMCWLTDIEDDTSGAAGVVLWQCAALVLRKTRSAVARFPRRGRSSCSNRRSGRASTSSLLPQERRVDEEAHKTFLPIVKKGSQAAQAVEEAAGLVRGRGRRRLGEENPGSLKKSGPSWEVNLGGKTGECWGGICDFLKENPLVSSHQKKFIGAKLVKRGKADSPVNVRPIITPSLQSYFKILPLVALDDSSRFMGPEEGAQPSVSKTM</sequence>
<feature type="region of interest" description="Disordered" evidence="1">
    <location>
        <begin position="68"/>
        <end position="90"/>
    </location>
</feature>
<organism evidence="2 3">
    <name type="scientific">Pleurodeles waltl</name>
    <name type="common">Iberian ribbed newt</name>
    <dbReference type="NCBI Taxonomy" id="8319"/>
    <lineage>
        <taxon>Eukaryota</taxon>
        <taxon>Metazoa</taxon>
        <taxon>Chordata</taxon>
        <taxon>Craniata</taxon>
        <taxon>Vertebrata</taxon>
        <taxon>Euteleostomi</taxon>
        <taxon>Amphibia</taxon>
        <taxon>Batrachia</taxon>
        <taxon>Caudata</taxon>
        <taxon>Salamandroidea</taxon>
        <taxon>Salamandridae</taxon>
        <taxon>Pleurodelinae</taxon>
        <taxon>Pleurodeles</taxon>
    </lineage>
</organism>
<dbReference type="AlphaFoldDB" id="A0AAV7NY41"/>
<gene>
    <name evidence="2" type="ORF">NDU88_007694</name>
</gene>
<evidence type="ECO:0000313" key="2">
    <source>
        <dbReference type="EMBL" id="KAJ1119509.1"/>
    </source>
</evidence>
<dbReference type="EMBL" id="JANPWB010000012">
    <property type="protein sequence ID" value="KAJ1119509.1"/>
    <property type="molecule type" value="Genomic_DNA"/>
</dbReference>
<protein>
    <submittedName>
        <fullName evidence="2">Uncharacterized protein</fullName>
    </submittedName>
</protein>
<name>A0AAV7NY41_PLEWA</name>
<proteinExistence type="predicted"/>
<comment type="caution">
    <text evidence="2">The sequence shown here is derived from an EMBL/GenBank/DDBJ whole genome shotgun (WGS) entry which is preliminary data.</text>
</comment>
<accession>A0AAV7NY41</accession>
<evidence type="ECO:0000256" key="1">
    <source>
        <dbReference type="SAM" id="MobiDB-lite"/>
    </source>
</evidence>
<reference evidence="2" key="1">
    <citation type="journal article" date="2022" name="bioRxiv">
        <title>Sequencing and chromosome-scale assembly of the giantPleurodeles waltlgenome.</title>
        <authorList>
            <person name="Brown T."/>
            <person name="Elewa A."/>
            <person name="Iarovenko S."/>
            <person name="Subramanian E."/>
            <person name="Araus A.J."/>
            <person name="Petzold A."/>
            <person name="Susuki M."/>
            <person name="Suzuki K.-i.T."/>
            <person name="Hayashi T."/>
            <person name="Toyoda A."/>
            <person name="Oliveira C."/>
            <person name="Osipova E."/>
            <person name="Leigh N.D."/>
            <person name="Simon A."/>
            <person name="Yun M.H."/>
        </authorList>
    </citation>
    <scope>NUCLEOTIDE SEQUENCE</scope>
    <source>
        <strain evidence="2">20211129_DDA</strain>
        <tissue evidence="2">Liver</tissue>
    </source>
</reference>
<feature type="compositionally biased region" description="Low complexity" evidence="1">
    <location>
        <begin position="73"/>
        <end position="84"/>
    </location>
</feature>
<evidence type="ECO:0000313" key="3">
    <source>
        <dbReference type="Proteomes" id="UP001066276"/>
    </source>
</evidence>
<keyword evidence="3" id="KW-1185">Reference proteome</keyword>